<dbReference type="Proteomes" id="UP001058860">
    <property type="component" value="Chromosome"/>
</dbReference>
<dbReference type="PANTHER" id="PTHR46797">
    <property type="entry name" value="HTH-TYPE TRANSCRIPTIONAL REGULATOR"/>
    <property type="match status" value="1"/>
</dbReference>
<dbReference type="PANTHER" id="PTHR46797:SF1">
    <property type="entry name" value="METHYLPHOSPHONATE SYNTHASE"/>
    <property type="match status" value="1"/>
</dbReference>
<dbReference type="CDD" id="cd00093">
    <property type="entry name" value="HTH_XRE"/>
    <property type="match status" value="1"/>
</dbReference>
<keyword evidence="1" id="KW-0238">DNA-binding</keyword>
<evidence type="ECO:0000259" key="2">
    <source>
        <dbReference type="PROSITE" id="PS50943"/>
    </source>
</evidence>
<dbReference type="Gene3D" id="1.10.260.40">
    <property type="entry name" value="lambda repressor-like DNA-binding domains"/>
    <property type="match status" value="1"/>
</dbReference>
<dbReference type="PROSITE" id="PS50943">
    <property type="entry name" value="HTH_CROC1"/>
    <property type="match status" value="1"/>
</dbReference>
<dbReference type="Pfam" id="PF01381">
    <property type="entry name" value="HTH_3"/>
    <property type="match status" value="1"/>
</dbReference>
<organism evidence="3 4">
    <name type="scientific">Svornostia abyssi</name>
    <dbReference type="NCBI Taxonomy" id="2898438"/>
    <lineage>
        <taxon>Bacteria</taxon>
        <taxon>Bacillati</taxon>
        <taxon>Actinomycetota</taxon>
        <taxon>Thermoleophilia</taxon>
        <taxon>Solirubrobacterales</taxon>
        <taxon>Baekduiaceae</taxon>
        <taxon>Svornostia</taxon>
    </lineage>
</organism>
<dbReference type="InterPro" id="IPR010982">
    <property type="entry name" value="Lambda_DNA-bd_dom_sf"/>
</dbReference>
<dbReference type="EMBL" id="CP088295">
    <property type="protein sequence ID" value="UUY01584.1"/>
    <property type="molecule type" value="Genomic_DNA"/>
</dbReference>
<dbReference type="RefSeq" id="WP_353862139.1">
    <property type="nucleotide sequence ID" value="NZ_CP088295.1"/>
</dbReference>
<dbReference type="InterPro" id="IPR001387">
    <property type="entry name" value="Cro/C1-type_HTH"/>
</dbReference>
<protein>
    <submittedName>
        <fullName evidence="3">Helix-turn-helix domain-containing protein</fullName>
    </submittedName>
</protein>
<dbReference type="SUPFAM" id="SSF47413">
    <property type="entry name" value="lambda repressor-like DNA-binding domains"/>
    <property type="match status" value="1"/>
</dbReference>
<evidence type="ECO:0000313" key="4">
    <source>
        <dbReference type="Proteomes" id="UP001058860"/>
    </source>
</evidence>
<dbReference type="SMART" id="SM00530">
    <property type="entry name" value="HTH_XRE"/>
    <property type="match status" value="1"/>
</dbReference>
<accession>A0ABY5PA42</accession>
<sequence length="139" mass="15450">MAKDDAIAIGRRIRKFREEKGINAAQLARDAQISRSYLSELENGAGNHRRPSAQVLYAIGKALGVSMSDLLGRPMILEPTTKPPAALLKLAEEDKLNQSDIDMLSSIKFRGDAPKSVERWRFIYQAIRNSSGMDPPRRG</sequence>
<name>A0ABY5PA42_9ACTN</name>
<feature type="domain" description="HTH cro/C1-type" evidence="2">
    <location>
        <begin position="13"/>
        <end position="70"/>
    </location>
</feature>
<reference evidence="4" key="1">
    <citation type="submission" date="2021-11" db="EMBL/GenBank/DDBJ databases">
        <title>Cultivation dependent microbiological survey of springs from the worlds oldest radium mine currently devoted to the extraction of radon-saturated water.</title>
        <authorList>
            <person name="Kapinusova G."/>
            <person name="Smrhova T."/>
            <person name="Strejcek M."/>
            <person name="Suman J."/>
            <person name="Jani K."/>
            <person name="Pajer P."/>
            <person name="Uhlik O."/>
        </authorList>
    </citation>
    <scope>NUCLEOTIDE SEQUENCE [LARGE SCALE GENOMIC DNA]</scope>
    <source>
        <strain evidence="4">J379</strain>
    </source>
</reference>
<evidence type="ECO:0000256" key="1">
    <source>
        <dbReference type="ARBA" id="ARBA00023125"/>
    </source>
</evidence>
<evidence type="ECO:0000313" key="3">
    <source>
        <dbReference type="EMBL" id="UUY01584.1"/>
    </source>
</evidence>
<proteinExistence type="predicted"/>
<dbReference type="InterPro" id="IPR050807">
    <property type="entry name" value="TransReg_Diox_bact_type"/>
</dbReference>
<keyword evidence="4" id="KW-1185">Reference proteome</keyword>
<gene>
    <name evidence="3" type="ORF">LRS13_12650</name>
</gene>